<comment type="similarity">
    <text evidence="2">Belongs to the acetate uptake transporter (AceTr) (TC 2.A.96) family.</text>
</comment>
<evidence type="ECO:0000256" key="3">
    <source>
        <dbReference type="ARBA" id="ARBA00022692"/>
    </source>
</evidence>
<dbReference type="GO" id="GO:0071422">
    <property type="term" value="P:succinate transmembrane transport"/>
    <property type="evidence" value="ECO:0007669"/>
    <property type="project" value="TreeGrafter"/>
</dbReference>
<comment type="subcellular location">
    <subcellularLocation>
        <location evidence="1">Membrane</location>
        <topology evidence="1">Multi-pass membrane protein</topology>
    </subcellularLocation>
</comment>
<evidence type="ECO:0000256" key="4">
    <source>
        <dbReference type="ARBA" id="ARBA00022989"/>
    </source>
</evidence>
<organism evidence="7">
    <name type="scientific">uncultured Microbacterium sp</name>
    <dbReference type="NCBI Taxonomy" id="191216"/>
    <lineage>
        <taxon>Bacteria</taxon>
        <taxon>Bacillati</taxon>
        <taxon>Actinomycetota</taxon>
        <taxon>Actinomycetes</taxon>
        <taxon>Micrococcales</taxon>
        <taxon>Microbacteriaceae</taxon>
        <taxon>Microbacterium</taxon>
        <taxon>environmental samples</taxon>
    </lineage>
</organism>
<feature type="transmembrane region" description="Helical" evidence="6">
    <location>
        <begin position="40"/>
        <end position="60"/>
    </location>
</feature>
<dbReference type="InterPro" id="IPR047623">
    <property type="entry name" value="SatP"/>
</dbReference>
<evidence type="ECO:0000256" key="5">
    <source>
        <dbReference type="ARBA" id="ARBA00023136"/>
    </source>
</evidence>
<keyword evidence="4 6" id="KW-1133">Transmembrane helix</keyword>
<protein>
    <recommendedName>
        <fullName evidence="8">GPR1/FUN34/yaaH family protein</fullName>
    </recommendedName>
</protein>
<name>A0A1Y5NY63_9MICO</name>
<feature type="transmembrane region" description="Helical" evidence="6">
    <location>
        <begin position="66"/>
        <end position="87"/>
    </location>
</feature>
<dbReference type="AlphaFoldDB" id="A0A1Y5NY63"/>
<feature type="transmembrane region" description="Helical" evidence="6">
    <location>
        <begin position="94"/>
        <end position="113"/>
    </location>
</feature>
<dbReference type="GO" id="GO:0015360">
    <property type="term" value="F:acetate:proton symporter activity"/>
    <property type="evidence" value="ECO:0007669"/>
    <property type="project" value="TreeGrafter"/>
</dbReference>
<evidence type="ECO:0000256" key="1">
    <source>
        <dbReference type="ARBA" id="ARBA00004141"/>
    </source>
</evidence>
<dbReference type="PANTHER" id="PTHR30178">
    <property type="entry name" value="INNER MEMBRANE PROTEIN YAAH"/>
    <property type="match status" value="1"/>
</dbReference>
<keyword evidence="3 6" id="KW-0812">Transmembrane</keyword>
<dbReference type="InterPro" id="IPR000791">
    <property type="entry name" value="Gpr1/Fun34/SatP-like"/>
</dbReference>
<gene>
    <name evidence="7" type="ORF">MIPYR_110036</name>
</gene>
<dbReference type="Pfam" id="PF01184">
    <property type="entry name" value="Gpr1_Fun34_YaaH"/>
    <property type="match status" value="1"/>
</dbReference>
<sequence>MPLCAAPAPALDGAAFERSPGRASAVHTGHMTGRTADPGLIGLLGFVIATLTAQLEHLGLQNESPVFWVGAVFGGIVQVTAGMLAYFQGDDFHFLVYNAFGWYWICMPGFLLGGELGFFEVAGPARGVFSLMFAILALGFAFPAAMHNSVLPVTLLCVSTGLAFQAAGAFSGVALLGTVGAVLLLAASALATYLLAEKFAWRTMRRRIVPLGPPWIAGDPDRES</sequence>
<dbReference type="EMBL" id="FLQR01000003">
    <property type="protein sequence ID" value="SBS71295.1"/>
    <property type="molecule type" value="Genomic_DNA"/>
</dbReference>
<reference evidence="7" key="1">
    <citation type="submission" date="2016-03" db="EMBL/GenBank/DDBJ databases">
        <authorList>
            <person name="Ploux O."/>
        </authorList>
    </citation>
    <scope>NUCLEOTIDE SEQUENCE</scope>
    <source>
        <strain evidence="7">UC1</strain>
    </source>
</reference>
<evidence type="ECO:0008006" key="8">
    <source>
        <dbReference type="Google" id="ProtNLM"/>
    </source>
</evidence>
<dbReference type="GO" id="GO:0005886">
    <property type="term" value="C:plasma membrane"/>
    <property type="evidence" value="ECO:0007669"/>
    <property type="project" value="TreeGrafter"/>
</dbReference>
<feature type="transmembrane region" description="Helical" evidence="6">
    <location>
        <begin position="125"/>
        <end position="142"/>
    </location>
</feature>
<proteinExistence type="inferred from homology"/>
<feature type="transmembrane region" description="Helical" evidence="6">
    <location>
        <begin position="173"/>
        <end position="196"/>
    </location>
</feature>
<accession>A0A1Y5NY63</accession>
<evidence type="ECO:0000256" key="2">
    <source>
        <dbReference type="ARBA" id="ARBA00005587"/>
    </source>
</evidence>
<keyword evidence="5 6" id="KW-0472">Membrane</keyword>
<evidence type="ECO:0000313" key="7">
    <source>
        <dbReference type="EMBL" id="SBS71295.1"/>
    </source>
</evidence>
<evidence type="ECO:0000256" key="6">
    <source>
        <dbReference type="SAM" id="Phobius"/>
    </source>
</evidence>
<dbReference type="PANTHER" id="PTHR30178:SF3">
    <property type="entry name" value="SUCCINATE-ACETATE_PROTON SYMPORTER SATP"/>
    <property type="match status" value="1"/>
</dbReference>